<dbReference type="PANTHER" id="PTHR31707">
    <property type="entry name" value="PECTINESTERASE"/>
    <property type="match status" value="1"/>
</dbReference>
<comment type="pathway">
    <text evidence="1 12">Glycan metabolism; pectin degradation; 2-dehydro-3-deoxy-D-gluconate from pectin: step 1/5.</text>
</comment>
<comment type="catalytic activity">
    <reaction evidence="9 12">
        <text>[(1-&gt;4)-alpha-D-galacturonosyl methyl ester](n) + n H2O = [(1-&gt;4)-alpha-D-galacturonosyl](n) + n methanol + n H(+)</text>
        <dbReference type="Rhea" id="RHEA:22380"/>
        <dbReference type="Rhea" id="RHEA-COMP:14570"/>
        <dbReference type="Rhea" id="RHEA-COMP:14573"/>
        <dbReference type="ChEBI" id="CHEBI:15377"/>
        <dbReference type="ChEBI" id="CHEBI:15378"/>
        <dbReference type="ChEBI" id="CHEBI:17790"/>
        <dbReference type="ChEBI" id="CHEBI:140522"/>
        <dbReference type="ChEBI" id="CHEBI:140523"/>
        <dbReference type="EC" id="3.1.1.11"/>
    </reaction>
</comment>
<comment type="function">
    <text evidence="10 12">Acts in the modification of cell walls via demethylesterification of cell wall pectin.</text>
</comment>
<dbReference type="EMBL" id="JAIQCV010000005">
    <property type="protein sequence ID" value="KAH1099164.1"/>
    <property type="molecule type" value="Genomic_DNA"/>
</dbReference>
<keyword evidence="7" id="KW-1015">Disulfide bond</keyword>
<evidence type="ECO:0000256" key="5">
    <source>
        <dbReference type="ARBA" id="ARBA00022801"/>
    </source>
</evidence>
<comment type="caution">
    <text evidence="14">The sequence shown here is derived from an EMBL/GenBank/DDBJ whole genome shotgun (WGS) entry which is preliminary data.</text>
</comment>
<organism evidence="14 15">
    <name type="scientific">Gossypium stocksii</name>
    <dbReference type="NCBI Taxonomy" id="47602"/>
    <lineage>
        <taxon>Eukaryota</taxon>
        <taxon>Viridiplantae</taxon>
        <taxon>Streptophyta</taxon>
        <taxon>Embryophyta</taxon>
        <taxon>Tracheophyta</taxon>
        <taxon>Spermatophyta</taxon>
        <taxon>Magnoliopsida</taxon>
        <taxon>eudicotyledons</taxon>
        <taxon>Gunneridae</taxon>
        <taxon>Pentapetalae</taxon>
        <taxon>rosids</taxon>
        <taxon>malvids</taxon>
        <taxon>Malvales</taxon>
        <taxon>Malvaceae</taxon>
        <taxon>Malvoideae</taxon>
        <taxon>Gossypium</taxon>
    </lineage>
</organism>
<comment type="similarity">
    <text evidence="3">In the C-terminal section; belongs to the pectinesterase family.</text>
</comment>
<dbReference type="NCBIfam" id="TIGR01614">
    <property type="entry name" value="PME_inhib"/>
    <property type="match status" value="1"/>
</dbReference>
<dbReference type="EC" id="3.1.1.11" evidence="4 12"/>
<dbReference type="Gene3D" id="2.160.20.10">
    <property type="entry name" value="Single-stranded right-handed beta-helix, Pectin lyase-like"/>
    <property type="match status" value="1"/>
</dbReference>
<evidence type="ECO:0000256" key="9">
    <source>
        <dbReference type="ARBA" id="ARBA00047928"/>
    </source>
</evidence>
<dbReference type="FunFam" id="2.160.20.10:FF:000001">
    <property type="entry name" value="Pectinesterase"/>
    <property type="match status" value="1"/>
</dbReference>
<dbReference type="AlphaFoldDB" id="A0A9D3VZF3"/>
<protein>
    <recommendedName>
        <fullName evidence="4 12">Pectinesterase</fullName>
        <ecNumber evidence="4 12">3.1.1.11</ecNumber>
    </recommendedName>
</protein>
<dbReference type="GO" id="GO:0042545">
    <property type="term" value="P:cell wall modification"/>
    <property type="evidence" value="ECO:0007669"/>
    <property type="project" value="UniProtKB-UniRule"/>
</dbReference>
<dbReference type="GO" id="GO:0004857">
    <property type="term" value="F:enzyme inhibitor activity"/>
    <property type="evidence" value="ECO:0007669"/>
    <property type="project" value="InterPro"/>
</dbReference>
<evidence type="ECO:0000313" key="14">
    <source>
        <dbReference type="EMBL" id="KAH1099164.1"/>
    </source>
</evidence>
<sequence length="562" mass="63177">MSKQVIIAGASLILVVGVIIGITITFQQTSNDEDKDKLSPTMKKVSVFCSSTYYQKSCQKTLMSVNSTDPKEFIAKAILGADEAVKKFINYSDSLIVQVKNNSLTKMALDDCKDMMSYAIDSLQASYSNVTSNELRNINDRINDLRTWLSAVISYQQSCLDGFEHDDDMKRTLQKGIVDASELTCNALTIVTKLVYILPKFGIQFNIPNTRKLHFAEKNGYPPWFSAKDRHLLAKIDNNNLKPNVVVAKDGSGQFKTIAAALAAAPKNSNVRHVIYIKAGIYKEYITVGKQYTNILMYGDGPRKTIVTGRKGVKNGGGITTWQTATFSAIGNGFIAKSMGFQNTAGPKKHQAVALRVQSDKSVFFNCRMDAYQDTLYNQANRQFFRNCIISGTIDFIFGDSPTFIQNSLLIVRRPMDNQFNTITAQGKDFIDENTGIVIQNCRIVPEQKLFNERFKFATYLGRPWKKFSTTVIMESTLGDFIKPEGWVQFEGLDKVNFEETLYYAEYNNRGPGANLNARVNWKGYHKIDRAAAMNFTIQSFLLSKEDWLPSTGIPFTTTLRY</sequence>
<dbReference type="InterPro" id="IPR011050">
    <property type="entry name" value="Pectin_lyase_fold/virulence"/>
</dbReference>
<evidence type="ECO:0000256" key="4">
    <source>
        <dbReference type="ARBA" id="ARBA00013229"/>
    </source>
</evidence>
<keyword evidence="8" id="KW-0325">Glycoprotein</keyword>
<dbReference type="CDD" id="cd15798">
    <property type="entry name" value="PMEI-like_3"/>
    <property type="match status" value="1"/>
</dbReference>
<dbReference type="InterPro" id="IPR033131">
    <property type="entry name" value="Pectinesterase_Asp_AS"/>
</dbReference>
<dbReference type="PROSITE" id="PS00503">
    <property type="entry name" value="PECTINESTERASE_2"/>
    <property type="match status" value="1"/>
</dbReference>
<dbReference type="InterPro" id="IPR018040">
    <property type="entry name" value="Pectinesterase_Tyr_AS"/>
</dbReference>
<feature type="active site" evidence="11">
    <location>
        <position position="395"/>
    </location>
</feature>
<dbReference type="InterPro" id="IPR000070">
    <property type="entry name" value="Pectinesterase_cat"/>
</dbReference>
<dbReference type="GO" id="GO:0045490">
    <property type="term" value="P:pectin catabolic process"/>
    <property type="evidence" value="ECO:0007669"/>
    <property type="project" value="UniProtKB-UniRule"/>
</dbReference>
<accession>A0A9D3VZF3</accession>
<keyword evidence="15" id="KW-1185">Reference proteome</keyword>
<dbReference type="SUPFAM" id="SSF101148">
    <property type="entry name" value="Plant invertase/pectin methylesterase inhibitor"/>
    <property type="match status" value="1"/>
</dbReference>
<evidence type="ECO:0000256" key="7">
    <source>
        <dbReference type="ARBA" id="ARBA00023157"/>
    </source>
</evidence>
<gene>
    <name evidence="14" type="ORF">J1N35_016085</name>
</gene>
<name>A0A9D3VZF3_9ROSI</name>
<evidence type="ECO:0000256" key="3">
    <source>
        <dbReference type="ARBA" id="ARBA00007786"/>
    </source>
</evidence>
<evidence type="ECO:0000256" key="12">
    <source>
        <dbReference type="RuleBase" id="RU000589"/>
    </source>
</evidence>
<dbReference type="Gene3D" id="1.20.140.40">
    <property type="entry name" value="Invertase/pectin methylesterase inhibitor family protein"/>
    <property type="match status" value="1"/>
</dbReference>
<comment type="similarity">
    <text evidence="2">In the N-terminal section; belongs to the PMEI family.</text>
</comment>
<comment type="subcellular location">
    <subcellularLocation>
        <location evidence="12">Secreted</location>
        <location evidence="12">Cell wall</location>
    </subcellularLocation>
</comment>
<dbReference type="FunFam" id="1.20.140.40:FF:000001">
    <property type="entry name" value="Pectinesterase"/>
    <property type="match status" value="1"/>
</dbReference>
<dbReference type="Pfam" id="PF01095">
    <property type="entry name" value="Pectinesterase"/>
    <property type="match status" value="1"/>
</dbReference>
<dbReference type="InterPro" id="IPR035513">
    <property type="entry name" value="Invertase/methylesterase_inhib"/>
</dbReference>
<evidence type="ECO:0000313" key="15">
    <source>
        <dbReference type="Proteomes" id="UP000828251"/>
    </source>
</evidence>
<evidence type="ECO:0000256" key="10">
    <source>
        <dbReference type="ARBA" id="ARBA00057335"/>
    </source>
</evidence>
<dbReference type="Proteomes" id="UP000828251">
    <property type="component" value="Unassembled WGS sequence"/>
</dbReference>
<dbReference type="SMART" id="SM00856">
    <property type="entry name" value="PMEI"/>
    <property type="match status" value="1"/>
</dbReference>
<dbReference type="InterPro" id="IPR006501">
    <property type="entry name" value="Pectinesterase_inhib_dom"/>
</dbReference>
<feature type="domain" description="Pectinesterase inhibitor" evidence="13">
    <location>
        <begin position="40"/>
        <end position="190"/>
    </location>
</feature>
<evidence type="ECO:0000256" key="1">
    <source>
        <dbReference type="ARBA" id="ARBA00005184"/>
    </source>
</evidence>
<dbReference type="Pfam" id="PF04043">
    <property type="entry name" value="PMEI"/>
    <property type="match status" value="1"/>
</dbReference>
<dbReference type="InterPro" id="IPR012334">
    <property type="entry name" value="Pectin_lyas_fold"/>
</dbReference>
<keyword evidence="12" id="KW-0961">Cell wall biogenesis/degradation</keyword>
<dbReference type="SUPFAM" id="SSF51126">
    <property type="entry name" value="Pectin lyase-like"/>
    <property type="match status" value="1"/>
</dbReference>
<evidence type="ECO:0000256" key="11">
    <source>
        <dbReference type="PROSITE-ProRule" id="PRU10040"/>
    </source>
</evidence>
<keyword evidence="6 12" id="KW-0063">Aspartyl esterase</keyword>
<evidence type="ECO:0000256" key="6">
    <source>
        <dbReference type="ARBA" id="ARBA00023085"/>
    </source>
</evidence>
<keyword evidence="12" id="KW-0134">Cell wall</keyword>
<dbReference type="GO" id="GO:0030599">
    <property type="term" value="F:pectinesterase activity"/>
    <property type="evidence" value="ECO:0007669"/>
    <property type="project" value="UniProtKB-UniRule"/>
</dbReference>
<evidence type="ECO:0000256" key="2">
    <source>
        <dbReference type="ARBA" id="ARBA00006027"/>
    </source>
</evidence>
<proteinExistence type="inferred from homology"/>
<dbReference type="OrthoDB" id="2019149at2759"/>
<keyword evidence="5 12" id="KW-0378">Hydrolase</keyword>
<keyword evidence="12" id="KW-0964">Secreted</keyword>
<evidence type="ECO:0000256" key="8">
    <source>
        <dbReference type="ARBA" id="ARBA00023180"/>
    </source>
</evidence>
<reference evidence="14 15" key="1">
    <citation type="journal article" date="2021" name="Plant Biotechnol. J.">
        <title>Multi-omics assisted identification of the key and species-specific regulatory components of drought-tolerant mechanisms in Gossypium stocksii.</title>
        <authorList>
            <person name="Yu D."/>
            <person name="Ke L."/>
            <person name="Zhang D."/>
            <person name="Wu Y."/>
            <person name="Sun Y."/>
            <person name="Mei J."/>
            <person name="Sun J."/>
            <person name="Sun Y."/>
        </authorList>
    </citation>
    <scope>NUCLEOTIDE SEQUENCE [LARGE SCALE GENOMIC DNA]</scope>
    <source>
        <strain evidence="15">cv. E1</strain>
        <tissue evidence="14">Leaf</tissue>
    </source>
</reference>
<dbReference type="PROSITE" id="PS00800">
    <property type="entry name" value="PECTINESTERASE_1"/>
    <property type="match status" value="1"/>
</dbReference>
<evidence type="ECO:0000259" key="13">
    <source>
        <dbReference type="SMART" id="SM00856"/>
    </source>
</evidence>